<evidence type="ECO:0000313" key="3">
    <source>
        <dbReference type="Proteomes" id="UP000075635"/>
    </source>
</evidence>
<keyword evidence="1" id="KW-0472">Membrane</keyword>
<feature type="transmembrane region" description="Helical" evidence="1">
    <location>
        <begin position="35"/>
        <end position="57"/>
    </location>
</feature>
<gene>
    <name evidence="2" type="ORF">BE17_34620</name>
</gene>
<sequence length="69" mass="7507">MGPAAQIEHGKERLARDVAAMRARWGGVKGEAEHMARSIAVAATAAFAIGALAAALATRSRRRHRRTWW</sequence>
<dbReference type="Proteomes" id="UP000075635">
    <property type="component" value="Unassembled WGS sequence"/>
</dbReference>
<comment type="caution">
    <text evidence="2">The sequence shown here is derived from an EMBL/GenBank/DDBJ whole genome shotgun (WGS) entry which is preliminary data.</text>
</comment>
<proteinExistence type="predicted"/>
<accession>A0A150S7C4</accession>
<name>A0A150S7C4_SORCE</name>
<evidence type="ECO:0000256" key="1">
    <source>
        <dbReference type="SAM" id="Phobius"/>
    </source>
</evidence>
<protein>
    <recommendedName>
        <fullName evidence="4">DUF3618 domain-containing protein</fullName>
    </recommendedName>
</protein>
<evidence type="ECO:0000313" key="2">
    <source>
        <dbReference type="EMBL" id="KYF88028.1"/>
    </source>
</evidence>
<dbReference type="AlphaFoldDB" id="A0A150S7C4"/>
<evidence type="ECO:0008006" key="4">
    <source>
        <dbReference type="Google" id="ProtNLM"/>
    </source>
</evidence>
<keyword evidence="1" id="KW-0812">Transmembrane</keyword>
<reference evidence="2 3" key="1">
    <citation type="submission" date="2014-02" db="EMBL/GenBank/DDBJ databases">
        <title>The small core and large imbalanced accessory genome model reveals a collaborative survival strategy of Sorangium cellulosum strains in nature.</title>
        <authorList>
            <person name="Han K."/>
            <person name="Peng R."/>
            <person name="Blom J."/>
            <person name="Li Y.-Z."/>
        </authorList>
    </citation>
    <scope>NUCLEOTIDE SEQUENCE [LARGE SCALE GENOMIC DNA]</scope>
    <source>
        <strain evidence="2 3">So0011-07</strain>
    </source>
</reference>
<keyword evidence="1" id="KW-1133">Transmembrane helix</keyword>
<organism evidence="2 3">
    <name type="scientific">Sorangium cellulosum</name>
    <name type="common">Polyangium cellulosum</name>
    <dbReference type="NCBI Taxonomy" id="56"/>
    <lineage>
        <taxon>Bacteria</taxon>
        <taxon>Pseudomonadati</taxon>
        <taxon>Myxococcota</taxon>
        <taxon>Polyangia</taxon>
        <taxon>Polyangiales</taxon>
        <taxon>Polyangiaceae</taxon>
        <taxon>Sorangium</taxon>
    </lineage>
</organism>
<dbReference type="EMBL" id="JEMB01001383">
    <property type="protein sequence ID" value="KYF88028.1"/>
    <property type="molecule type" value="Genomic_DNA"/>
</dbReference>